<dbReference type="Proteomes" id="UP000531559">
    <property type="component" value="Unassembled WGS sequence"/>
</dbReference>
<sequence length="80" mass="9262">MCGAEPINCFPVLVNILSNTFLRLFNSTERIRIWSDPFPHIKNPGLMHEIFYRCLVFMLLLIAGLPSHFAMSSMDDYKVK</sequence>
<reference evidence="2 3" key="1">
    <citation type="submission" date="2019-09" db="EMBL/GenBank/DDBJ databases">
        <title>Bird 10,000 Genomes (B10K) Project - Family phase.</title>
        <authorList>
            <person name="Zhang G."/>
        </authorList>
    </citation>
    <scope>NUCLEOTIDE SEQUENCE [LARGE SCALE GENOMIC DNA]</scope>
    <source>
        <strain evidence="2">B10K-MSB-01</strain>
    </source>
</reference>
<gene>
    <name evidence="2" type="primary">Abca6_1</name>
    <name evidence="2" type="ORF">NOTJUL_R15035</name>
</gene>
<feature type="non-terminal residue" evidence="2">
    <location>
        <position position="80"/>
    </location>
</feature>
<keyword evidence="1" id="KW-0812">Transmembrane</keyword>
<name>A0A7K7W5P3_9AVES</name>
<comment type="caution">
    <text evidence="2">The sequence shown here is derived from an EMBL/GenBank/DDBJ whole genome shotgun (WGS) entry which is preliminary data.</text>
</comment>
<evidence type="ECO:0000313" key="2">
    <source>
        <dbReference type="EMBL" id="NXA48537.1"/>
    </source>
</evidence>
<dbReference type="AlphaFoldDB" id="A0A7K7W5P3"/>
<accession>A0A7K7W5P3</accession>
<feature type="transmembrane region" description="Helical" evidence="1">
    <location>
        <begin position="50"/>
        <end position="71"/>
    </location>
</feature>
<feature type="non-terminal residue" evidence="2">
    <location>
        <position position="1"/>
    </location>
</feature>
<evidence type="ECO:0000313" key="3">
    <source>
        <dbReference type="Proteomes" id="UP000531559"/>
    </source>
</evidence>
<keyword evidence="1" id="KW-1133">Transmembrane helix</keyword>
<evidence type="ECO:0000256" key="1">
    <source>
        <dbReference type="SAM" id="Phobius"/>
    </source>
</evidence>
<proteinExistence type="predicted"/>
<organism evidence="2 3">
    <name type="scientific">Nothocercus julius</name>
    <dbReference type="NCBI Taxonomy" id="2585813"/>
    <lineage>
        <taxon>Eukaryota</taxon>
        <taxon>Metazoa</taxon>
        <taxon>Chordata</taxon>
        <taxon>Craniata</taxon>
        <taxon>Vertebrata</taxon>
        <taxon>Euteleostomi</taxon>
        <taxon>Archelosauria</taxon>
        <taxon>Archosauria</taxon>
        <taxon>Dinosauria</taxon>
        <taxon>Saurischia</taxon>
        <taxon>Theropoda</taxon>
        <taxon>Coelurosauria</taxon>
        <taxon>Aves</taxon>
        <taxon>Palaeognathae</taxon>
        <taxon>Tinamiformes</taxon>
        <taxon>Tinamidae</taxon>
        <taxon>Nothocercus</taxon>
    </lineage>
</organism>
<protein>
    <submittedName>
        <fullName evidence="2">ABCA6 protein</fullName>
    </submittedName>
</protein>
<keyword evidence="1" id="KW-0472">Membrane</keyword>
<keyword evidence="3" id="KW-1185">Reference proteome</keyword>
<dbReference type="OrthoDB" id="9310300at2759"/>
<dbReference type="EMBL" id="VZSV01000047">
    <property type="protein sequence ID" value="NXA48537.1"/>
    <property type="molecule type" value="Genomic_DNA"/>
</dbReference>